<name>A0A0D0CU87_9AGAM</name>
<dbReference type="Proteomes" id="UP000054538">
    <property type="component" value="Unassembled WGS sequence"/>
</dbReference>
<reference evidence="3" key="2">
    <citation type="submission" date="2015-01" db="EMBL/GenBank/DDBJ databases">
        <title>Evolutionary Origins and Diversification of the Mycorrhizal Mutualists.</title>
        <authorList>
            <consortium name="DOE Joint Genome Institute"/>
            <consortium name="Mycorrhizal Genomics Consortium"/>
            <person name="Kohler A."/>
            <person name="Kuo A."/>
            <person name="Nagy L.G."/>
            <person name="Floudas D."/>
            <person name="Copeland A."/>
            <person name="Barry K.W."/>
            <person name="Cichocki N."/>
            <person name="Veneault-Fourrey C."/>
            <person name="LaButti K."/>
            <person name="Lindquist E.A."/>
            <person name="Lipzen A."/>
            <person name="Lundell T."/>
            <person name="Morin E."/>
            <person name="Murat C."/>
            <person name="Riley R."/>
            <person name="Ohm R."/>
            <person name="Sun H."/>
            <person name="Tunlid A."/>
            <person name="Henrissat B."/>
            <person name="Grigoriev I.V."/>
            <person name="Hibbett D.S."/>
            <person name="Martin F."/>
        </authorList>
    </citation>
    <scope>NUCLEOTIDE SEQUENCE [LARGE SCALE GENOMIC DNA]</scope>
    <source>
        <strain evidence="3">Ve08.2h10</strain>
    </source>
</reference>
<evidence type="ECO:0000256" key="1">
    <source>
        <dbReference type="SAM" id="MobiDB-lite"/>
    </source>
</evidence>
<feature type="compositionally biased region" description="Low complexity" evidence="1">
    <location>
        <begin position="44"/>
        <end position="56"/>
    </location>
</feature>
<proteinExistence type="predicted"/>
<sequence>DNHSQWQPSTATAIIRNGHHQQAKAVVSNSHGQQWGDPPLLDQPIPHSSHSSAHLSPLGHPPWATLSPMSPPPMGCPMFFSPPIAHCPSTMGHLIFYKPSLHGLPHVPLTIKPLGPAPTQHFQILIPWPTHYIPVLHILYCYIFNYLTLGRPMHYG</sequence>
<dbReference type="AlphaFoldDB" id="A0A0D0CU87"/>
<feature type="region of interest" description="Disordered" evidence="1">
    <location>
        <begin position="20"/>
        <end position="56"/>
    </location>
</feature>
<reference evidence="2 3" key="1">
    <citation type="submission" date="2014-04" db="EMBL/GenBank/DDBJ databases">
        <authorList>
            <consortium name="DOE Joint Genome Institute"/>
            <person name="Kuo A."/>
            <person name="Kohler A."/>
            <person name="Jargeat P."/>
            <person name="Nagy L.G."/>
            <person name="Floudas D."/>
            <person name="Copeland A."/>
            <person name="Barry K.W."/>
            <person name="Cichocki N."/>
            <person name="Veneault-Fourrey C."/>
            <person name="LaButti K."/>
            <person name="Lindquist E.A."/>
            <person name="Lipzen A."/>
            <person name="Lundell T."/>
            <person name="Morin E."/>
            <person name="Murat C."/>
            <person name="Sun H."/>
            <person name="Tunlid A."/>
            <person name="Henrissat B."/>
            <person name="Grigoriev I.V."/>
            <person name="Hibbett D.S."/>
            <person name="Martin F."/>
            <person name="Nordberg H.P."/>
            <person name="Cantor M.N."/>
            <person name="Hua S.X."/>
        </authorList>
    </citation>
    <scope>NUCLEOTIDE SEQUENCE [LARGE SCALE GENOMIC DNA]</scope>
    <source>
        <strain evidence="2 3">Ve08.2h10</strain>
    </source>
</reference>
<dbReference type="InParanoid" id="A0A0D0CU87"/>
<organism evidence="2 3">
    <name type="scientific">Paxillus rubicundulus Ve08.2h10</name>
    <dbReference type="NCBI Taxonomy" id="930991"/>
    <lineage>
        <taxon>Eukaryota</taxon>
        <taxon>Fungi</taxon>
        <taxon>Dikarya</taxon>
        <taxon>Basidiomycota</taxon>
        <taxon>Agaricomycotina</taxon>
        <taxon>Agaricomycetes</taxon>
        <taxon>Agaricomycetidae</taxon>
        <taxon>Boletales</taxon>
        <taxon>Paxilineae</taxon>
        <taxon>Paxillaceae</taxon>
        <taxon>Paxillus</taxon>
    </lineage>
</organism>
<evidence type="ECO:0000313" key="2">
    <source>
        <dbReference type="EMBL" id="KIK78978.1"/>
    </source>
</evidence>
<feature type="non-terminal residue" evidence="2">
    <location>
        <position position="156"/>
    </location>
</feature>
<accession>A0A0D0CU87</accession>
<feature type="non-terminal residue" evidence="2">
    <location>
        <position position="1"/>
    </location>
</feature>
<protein>
    <submittedName>
        <fullName evidence="2">Uncharacterized protein</fullName>
    </submittedName>
</protein>
<keyword evidence="3" id="KW-1185">Reference proteome</keyword>
<evidence type="ECO:0000313" key="3">
    <source>
        <dbReference type="Proteomes" id="UP000054538"/>
    </source>
</evidence>
<dbReference type="EMBL" id="KN826413">
    <property type="protein sequence ID" value="KIK78978.1"/>
    <property type="molecule type" value="Genomic_DNA"/>
</dbReference>
<gene>
    <name evidence="2" type="ORF">PAXRUDRAFT_771118</name>
</gene>
<dbReference type="HOGENOM" id="CLU_1691003_0_0_1"/>